<sequence length="647" mass="73852">MQKMKNLYYTFLTLVILGNVHSQNSQLNRARSEYEQLYYVKSSDIFLKVAEKGFKSQELFEKLGNALYFNNKMEEANKWYGELLNLYAATVEPEYLYRYAMTFKFMGNYTEANAWLDKFEALKKEDLRIKSYKEGSFDFKKEDKDITLINLPVNTQYSDFGSSVHKNTLYYSSPSVKESAKEYSWNEQKFLDIFSVSIKEIKVGEILLGKPKGYFTDINSKFHESNITYFNDTLVYFTRNNYYNNKRHKDSKRTNQLTILKASVRDTVNIKPLPIAIDNKEYTIAHAVFNAQKSRMYFSSDLSGRGKSDLFYVALDKNGEITGIPVNLGVKINTEGKECFPYVSEEGDLYFSSDGHYGFGGLDIYRVALFDKKVNSAAAETIVVENLGKPFNSASDDFAFITLENGNLGFLSSNRKGGKGDDDIYFYSRKCSATLSGLVVDKQTQEIIPEATVNVFVDGVLTQSLTSDKLGQFTYPVECNSKYLFKGEKEKYLPDEKNLVTGTQSLSYDVKLELEQDIKPFRLGDDVNQILDLGIIYFDFDKDDIRPDAAVELQKVIEFLKTYPDFKITVNSHTDSRGSSAYNLKLSRRRNASTIKYIIEVGGIDPSRIDGNGYGESMLLNHCSDGVKCTDAEHQVNRRSEFIINKP</sequence>
<proteinExistence type="predicted"/>
<dbReference type="PROSITE" id="PS51123">
    <property type="entry name" value="OMPA_2"/>
    <property type="match status" value="1"/>
</dbReference>
<feature type="domain" description="OmpA-like" evidence="5">
    <location>
        <begin position="525"/>
        <end position="647"/>
    </location>
</feature>
<dbReference type="EMBL" id="NOXV01000271">
    <property type="protein sequence ID" value="OYQ36365.1"/>
    <property type="molecule type" value="Genomic_DNA"/>
</dbReference>
<evidence type="ECO:0000313" key="6">
    <source>
        <dbReference type="EMBL" id="OYQ36365.1"/>
    </source>
</evidence>
<dbReference type="PANTHER" id="PTHR30329">
    <property type="entry name" value="STATOR ELEMENT OF FLAGELLAR MOTOR COMPLEX"/>
    <property type="match status" value="1"/>
</dbReference>
<dbReference type="SUPFAM" id="SSF48452">
    <property type="entry name" value="TPR-like"/>
    <property type="match status" value="1"/>
</dbReference>
<name>A0A255Z641_9FLAO</name>
<evidence type="ECO:0000259" key="5">
    <source>
        <dbReference type="PROSITE" id="PS51123"/>
    </source>
</evidence>
<dbReference type="InterPro" id="IPR036737">
    <property type="entry name" value="OmpA-like_sf"/>
</dbReference>
<dbReference type="PRINTS" id="PR01021">
    <property type="entry name" value="OMPADOMAIN"/>
</dbReference>
<dbReference type="InterPro" id="IPR006665">
    <property type="entry name" value="OmpA-like"/>
</dbReference>
<dbReference type="Pfam" id="PF00691">
    <property type="entry name" value="OmpA"/>
    <property type="match status" value="1"/>
</dbReference>
<dbReference type="CDD" id="cd07185">
    <property type="entry name" value="OmpA_C-like"/>
    <property type="match status" value="1"/>
</dbReference>
<evidence type="ECO:0000256" key="2">
    <source>
        <dbReference type="ARBA" id="ARBA00023136"/>
    </source>
</evidence>
<organism evidence="6 7">
    <name type="scientific">Flavobacterium cyanobacteriorum</name>
    <dbReference type="NCBI Taxonomy" id="2022802"/>
    <lineage>
        <taxon>Bacteria</taxon>
        <taxon>Pseudomonadati</taxon>
        <taxon>Bacteroidota</taxon>
        <taxon>Flavobacteriia</taxon>
        <taxon>Flavobacteriales</taxon>
        <taxon>Flavobacteriaceae</taxon>
        <taxon>Flavobacterium</taxon>
    </lineage>
</organism>
<keyword evidence="3" id="KW-0998">Cell outer membrane</keyword>
<gene>
    <name evidence="6" type="ORF">CHU92_09715</name>
</gene>
<evidence type="ECO:0000256" key="4">
    <source>
        <dbReference type="PROSITE-ProRule" id="PRU00473"/>
    </source>
</evidence>
<evidence type="ECO:0000313" key="7">
    <source>
        <dbReference type="Proteomes" id="UP000216605"/>
    </source>
</evidence>
<dbReference type="Gene3D" id="1.25.40.10">
    <property type="entry name" value="Tetratricopeptide repeat domain"/>
    <property type="match status" value="1"/>
</dbReference>
<comment type="caution">
    <text evidence="6">The sequence shown here is derived from an EMBL/GenBank/DDBJ whole genome shotgun (WGS) entry which is preliminary data.</text>
</comment>
<evidence type="ECO:0000256" key="3">
    <source>
        <dbReference type="ARBA" id="ARBA00023237"/>
    </source>
</evidence>
<protein>
    <recommendedName>
        <fullName evidence="5">OmpA-like domain-containing protein</fullName>
    </recommendedName>
</protein>
<keyword evidence="7" id="KW-1185">Reference proteome</keyword>
<accession>A0A255Z641</accession>
<evidence type="ECO:0000256" key="1">
    <source>
        <dbReference type="ARBA" id="ARBA00004442"/>
    </source>
</evidence>
<comment type="subcellular location">
    <subcellularLocation>
        <location evidence="1">Cell outer membrane</location>
    </subcellularLocation>
</comment>
<dbReference type="SUPFAM" id="SSF82171">
    <property type="entry name" value="DPP6 N-terminal domain-like"/>
    <property type="match status" value="1"/>
</dbReference>
<dbReference type="InterPro" id="IPR011990">
    <property type="entry name" value="TPR-like_helical_dom_sf"/>
</dbReference>
<dbReference type="Proteomes" id="UP000216605">
    <property type="component" value="Unassembled WGS sequence"/>
</dbReference>
<dbReference type="AlphaFoldDB" id="A0A255Z641"/>
<dbReference type="OrthoDB" id="9809364at2"/>
<dbReference type="InterPro" id="IPR050330">
    <property type="entry name" value="Bact_OuterMem_StrucFunc"/>
</dbReference>
<dbReference type="PANTHER" id="PTHR30329:SF21">
    <property type="entry name" value="LIPOPROTEIN YIAD-RELATED"/>
    <property type="match status" value="1"/>
</dbReference>
<dbReference type="SUPFAM" id="SSF103088">
    <property type="entry name" value="OmpA-like"/>
    <property type="match status" value="1"/>
</dbReference>
<keyword evidence="2 4" id="KW-0472">Membrane</keyword>
<dbReference type="Gene3D" id="3.30.1330.60">
    <property type="entry name" value="OmpA-like domain"/>
    <property type="match status" value="1"/>
</dbReference>
<dbReference type="InterPro" id="IPR006664">
    <property type="entry name" value="OMP_bac"/>
</dbReference>
<dbReference type="GO" id="GO:0009279">
    <property type="term" value="C:cell outer membrane"/>
    <property type="evidence" value="ECO:0007669"/>
    <property type="project" value="UniProtKB-SubCell"/>
</dbReference>
<reference evidence="6 7" key="1">
    <citation type="submission" date="2017-07" db="EMBL/GenBank/DDBJ databases">
        <title>Flavobacterium cyanobacteriorum sp. nov., isolated from cyanobacterial aggregates in a eutrophic lake.</title>
        <authorList>
            <person name="Cai H."/>
        </authorList>
    </citation>
    <scope>NUCLEOTIDE SEQUENCE [LARGE SCALE GENOMIC DNA]</scope>
    <source>
        <strain evidence="6 7">TH021</strain>
    </source>
</reference>